<evidence type="ECO:0000313" key="2">
    <source>
        <dbReference type="Proteomes" id="UP000075809"/>
    </source>
</evidence>
<reference evidence="1 2" key="1">
    <citation type="submission" date="2015-09" db="EMBL/GenBank/DDBJ databases">
        <title>Trachymyrmex zeteki WGS genome.</title>
        <authorList>
            <person name="Nygaard S."/>
            <person name="Hu H."/>
            <person name="Boomsma J."/>
            <person name="Zhang G."/>
        </authorList>
    </citation>
    <scope>NUCLEOTIDE SEQUENCE [LARGE SCALE GENOMIC DNA]</scope>
    <source>
        <strain evidence="1">Tzet28-1</strain>
        <tissue evidence="1">Whole body</tissue>
    </source>
</reference>
<evidence type="ECO:0000313" key="1">
    <source>
        <dbReference type="EMBL" id="KYQ50144.1"/>
    </source>
</evidence>
<gene>
    <name evidence="1" type="ORF">ALC60_10777</name>
</gene>
<protein>
    <submittedName>
        <fullName evidence="1">Uncharacterized protein</fullName>
    </submittedName>
</protein>
<proteinExistence type="predicted"/>
<dbReference type="AlphaFoldDB" id="A0A151WQK7"/>
<dbReference type="EMBL" id="KQ982824">
    <property type="protein sequence ID" value="KYQ50144.1"/>
    <property type="molecule type" value="Genomic_DNA"/>
</dbReference>
<name>A0A151WQK7_9HYME</name>
<dbReference type="Proteomes" id="UP000075809">
    <property type="component" value="Unassembled WGS sequence"/>
</dbReference>
<sequence>RTPDIIQRAQELIFEDPGQSIRKLSSVVGVSEKTMHRIVEEDLRYKSYTIKVRQMLSEAARTKRVERCNLLLCSLRNNAAGFRFFSNEKIFTVDAKINRRNDRWLAHDPEDVLIVARTSFLPNITLLNENLFNIRIRNG</sequence>
<keyword evidence="2" id="KW-1185">Reference proteome</keyword>
<dbReference type="PANTHER" id="PTHR46068">
    <property type="entry name" value="PROTEIN CBG27172"/>
    <property type="match status" value="1"/>
</dbReference>
<organism evidence="1 2">
    <name type="scientific">Mycetomoellerius zeteki</name>
    <dbReference type="NCBI Taxonomy" id="64791"/>
    <lineage>
        <taxon>Eukaryota</taxon>
        <taxon>Metazoa</taxon>
        <taxon>Ecdysozoa</taxon>
        <taxon>Arthropoda</taxon>
        <taxon>Hexapoda</taxon>
        <taxon>Insecta</taxon>
        <taxon>Pterygota</taxon>
        <taxon>Neoptera</taxon>
        <taxon>Endopterygota</taxon>
        <taxon>Hymenoptera</taxon>
        <taxon>Apocrita</taxon>
        <taxon>Aculeata</taxon>
        <taxon>Formicoidea</taxon>
        <taxon>Formicidae</taxon>
        <taxon>Myrmicinae</taxon>
        <taxon>Mycetomoellerius</taxon>
    </lineage>
</organism>
<feature type="non-terminal residue" evidence="1">
    <location>
        <position position="1"/>
    </location>
</feature>
<dbReference type="PANTHER" id="PTHR46068:SF1">
    <property type="entry name" value="TRANSPOSASE IS30-LIKE HTH DOMAIN-CONTAINING PROTEIN"/>
    <property type="match status" value="1"/>
</dbReference>
<accession>A0A151WQK7</accession>